<dbReference type="RefSeq" id="WP_050118946.1">
    <property type="nucleotide sequence ID" value="NZ_CAWMAB010000005.1"/>
</dbReference>
<accession>A0A0T9L3F7</accession>
<organism evidence="1 2">
    <name type="scientific">Yersinia kristensenii</name>
    <dbReference type="NCBI Taxonomy" id="28152"/>
    <lineage>
        <taxon>Bacteria</taxon>
        <taxon>Pseudomonadati</taxon>
        <taxon>Pseudomonadota</taxon>
        <taxon>Gammaproteobacteria</taxon>
        <taxon>Enterobacterales</taxon>
        <taxon>Yersiniaceae</taxon>
        <taxon>Yersinia</taxon>
    </lineage>
</organism>
<dbReference type="EMBL" id="CPYI01000005">
    <property type="protein sequence ID" value="CNE55014.1"/>
    <property type="molecule type" value="Genomic_DNA"/>
</dbReference>
<dbReference type="Proteomes" id="UP000045824">
    <property type="component" value="Unassembled WGS sequence"/>
</dbReference>
<sequence>MFKSEYARATEAVYEEARYRNEQARLKAKLNAQRDTIWKSSIEKQWLEIASKAIKAMCSQGSRHTNKKLIHLANIQSYKNRLLRLKTEAGVRKILDHEFAMRVQMLHDIVLASIKAIYSSNYNHRSDKLVDLYSILFTIEHDLPCPNPILVSSPNGMNMDCDILALIPHGKREKPSNGQRRVGINNG</sequence>
<reference evidence="1 2" key="1">
    <citation type="submission" date="2015-03" db="EMBL/GenBank/DDBJ databases">
        <authorList>
            <person name="Murphy D."/>
        </authorList>
    </citation>
    <scope>NUCLEOTIDE SEQUENCE [LARGE SCALE GENOMIC DNA]</scope>
    <source>
        <strain evidence="1 2">FCF326</strain>
    </source>
</reference>
<dbReference type="AlphaFoldDB" id="A0A0T9L3F7"/>
<gene>
    <name evidence="1" type="ORF">ERS008491_01568</name>
</gene>
<evidence type="ECO:0000313" key="1">
    <source>
        <dbReference type="EMBL" id="CNE55014.1"/>
    </source>
</evidence>
<evidence type="ECO:0000313" key="2">
    <source>
        <dbReference type="Proteomes" id="UP000045824"/>
    </source>
</evidence>
<proteinExistence type="predicted"/>
<name>A0A0T9L3F7_YERKR</name>
<protein>
    <submittedName>
        <fullName evidence="1">Uncharacterized protein</fullName>
    </submittedName>
</protein>